<feature type="domain" description="ADP ribosyltransferase" evidence="1">
    <location>
        <begin position="56"/>
        <end position="192"/>
    </location>
</feature>
<dbReference type="PROSITE" id="PS51996">
    <property type="entry name" value="TR_MART"/>
    <property type="match status" value="1"/>
</dbReference>
<dbReference type="Pfam" id="PF03496">
    <property type="entry name" value="ADPrib_exo_Tox"/>
    <property type="match status" value="1"/>
</dbReference>
<dbReference type="Gene3D" id="3.90.176.10">
    <property type="entry name" value="Toxin ADP-ribosyltransferase, Chain A, domain 1"/>
    <property type="match status" value="1"/>
</dbReference>
<dbReference type="GO" id="GO:0016740">
    <property type="term" value="F:transferase activity"/>
    <property type="evidence" value="ECO:0007669"/>
    <property type="project" value="UniProtKB-KW"/>
</dbReference>
<evidence type="ECO:0000259" key="1">
    <source>
        <dbReference type="Pfam" id="PF03496"/>
    </source>
</evidence>
<organism evidence="2">
    <name type="scientific">Pithovirus LCPAC404</name>
    <dbReference type="NCBI Taxonomy" id="2506597"/>
    <lineage>
        <taxon>Viruses</taxon>
        <taxon>Pithoviruses</taxon>
    </lineage>
</organism>
<reference evidence="2" key="1">
    <citation type="journal article" date="2019" name="MBio">
        <title>Virus Genomes from Deep Sea Sediments Expand the Ocean Megavirome and Support Independent Origins of Viral Gigantism.</title>
        <authorList>
            <person name="Backstrom D."/>
            <person name="Yutin N."/>
            <person name="Jorgensen S.L."/>
            <person name="Dharamshi J."/>
            <person name="Homa F."/>
            <person name="Zaremba-Niedwiedzka K."/>
            <person name="Spang A."/>
            <person name="Wolf Y.I."/>
            <person name="Koonin E.V."/>
            <person name="Ettema T.J."/>
        </authorList>
    </citation>
    <scope>NUCLEOTIDE SEQUENCE</scope>
</reference>
<protein>
    <submittedName>
        <fullName evidence="2">ADP-ribosyltransferase exoenzyme</fullName>
    </submittedName>
</protein>
<name>A0A481ZHH4_9VIRU</name>
<dbReference type="EMBL" id="MK500602">
    <property type="protein sequence ID" value="QBK93671.1"/>
    <property type="molecule type" value="Genomic_DNA"/>
</dbReference>
<accession>A0A481ZHH4</accession>
<gene>
    <name evidence="2" type="ORF">LCPAC404_03750</name>
</gene>
<keyword evidence="2" id="KW-0808">Transferase</keyword>
<dbReference type="InterPro" id="IPR003540">
    <property type="entry name" value="ADP-ribosyltransferase"/>
</dbReference>
<dbReference type="GO" id="GO:0005576">
    <property type="term" value="C:extracellular region"/>
    <property type="evidence" value="ECO:0007669"/>
    <property type="project" value="InterPro"/>
</dbReference>
<dbReference type="SUPFAM" id="SSF56399">
    <property type="entry name" value="ADP-ribosylation"/>
    <property type="match status" value="1"/>
</dbReference>
<evidence type="ECO:0000313" key="2">
    <source>
        <dbReference type="EMBL" id="QBK93671.1"/>
    </source>
</evidence>
<proteinExistence type="predicted"/>
<sequence length="234" mass="27111">MDIKTLCKQVDDIVVTRQNIEKNEAYVKSLNDNVKDIIQIYIGTSELSLNVLNRIKYNTYRKINKGLRSIRHDPSSDIIPSLDGINLHYLYDAIHDAPPNDRSFYVFRATNNFDLDNGKTLEDLKVGDTFYDQSFSSTSWRSRSTEGYSIILIIKIPKELKVIFVEPLSGYYEFEVLSYPGMEFEITDVSVRHYYDFNPDSESDDNLMGFVNVKVMTLKIIGNFWNSAWNPDQI</sequence>